<dbReference type="EMBL" id="VOOR01000109">
    <property type="protein sequence ID" value="TXB58612.1"/>
    <property type="molecule type" value="Genomic_DNA"/>
</dbReference>
<name>A0A5C6RFZ3_9BACT</name>
<reference evidence="1 2" key="1">
    <citation type="submission" date="2019-08" db="EMBL/GenBank/DDBJ databases">
        <title>Genome of Phaeodactylibacter luteus.</title>
        <authorList>
            <person name="Bowman J.P."/>
        </authorList>
    </citation>
    <scope>NUCLEOTIDE SEQUENCE [LARGE SCALE GENOMIC DNA]</scope>
    <source>
        <strain evidence="1 2">KCTC 42180</strain>
    </source>
</reference>
<evidence type="ECO:0000313" key="2">
    <source>
        <dbReference type="Proteomes" id="UP000321580"/>
    </source>
</evidence>
<accession>A0A5C6RFZ3</accession>
<dbReference type="Proteomes" id="UP000321580">
    <property type="component" value="Unassembled WGS sequence"/>
</dbReference>
<protein>
    <submittedName>
        <fullName evidence="1">DUF4249 family protein</fullName>
    </submittedName>
</protein>
<gene>
    <name evidence="1" type="ORF">FRY97_21565</name>
</gene>
<dbReference type="Pfam" id="PF14054">
    <property type="entry name" value="DUF4249"/>
    <property type="match status" value="1"/>
</dbReference>
<proteinExistence type="predicted"/>
<dbReference type="PROSITE" id="PS51257">
    <property type="entry name" value="PROKAR_LIPOPROTEIN"/>
    <property type="match status" value="1"/>
</dbReference>
<dbReference type="AlphaFoldDB" id="A0A5C6RFZ3"/>
<comment type="caution">
    <text evidence="1">The sequence shown here is derived from an EMBL/GenBank/DDBJ whole genome shotgun (WGS) entry which is preliminary data.</text>
</comment>
<sequence>MRLSVYLFFAVFLSFSCQPEFDIEQNDFSSAMTAWGYFNPDSTFIVYLSGAQPAWADYAHIGIENALVVVFEGGIPIDTLVEISEGKYQSAVDKYPSVGKVYHITVTHMDYPSLLTEPDTIPAIPDFSEIYTSVTPIPGNDAGQVLAAIGGLVNNRAGYDYIGSRVVFSDDGDEAFFAPPEGASCQPNLPVIDNIYYADYTCRREPTTDYLITSSNYKPVDLTAAEVSICFPSRATIALGKQLERFNELNTGIYSVNPFFEPIYLPGNVYGGYGFVGGYSCKKVNVQF</sequence>
<evidence type="ECO:0000313" key="1">
    <source>
        <dbReference type="EMBL" id="TXB58612.1"/>
    </source>
</evidence>
<dbReference type="InterPro" id="IPR025345">
    <property type="entry name" value="DUF4249"/>
</dbReference>
<dbReference type="RefSeq" id="WP_147169694.1">
    <property type="nucleotide sequence ID" value="NZ_VOOR01000109.1"/>
</dbReference>
<keyword evidence="2" id="KW-1185">Reference proteome</keyword>
<organism evidence="1 2">
    <name type="scientific">Phaeodactylibacter luteus</name>
    <dbReference type="NCBI Taxonomy" id="1564516"/>
    <lineage>
        <taxon>Bacteria</taxon>
        <taxon>Pseudomonadati</taxon>
        <taxon>Bacteroidota</taxon>
        <taxon>Saprospiria</taxon>
        <taxon>Saprospirales</taxon>
        <taxon>Haliscomenobacteraceae</taxon>
        <taxon>Phaeodactylibacter</taxon>
    </lineage>
</organism>